<dbReference type="STRING" id="1610493.RPIT_03890"/>
<dbReference type="GO" id="GO:0004803">
    <property type="term" value="F:transposase activity"/>
    <property type="evidence" value="ECO:0007669"/>
    <property type="project" value="InterPro"/>
</dbReference>
<protein>
    <recommendedName>
        <fullName evidence="2">Transposase IS116/IS110/IS902 C-terminal domain-containing protein</fullName>
    </recommendedName>
</protein>
<dbReference type="GO" id="GO:0003677">
    <property type="term" value="F:DNA binding"/>
    <property type="evidence" value="ECO:0007669"/>
    <property type="project" value="InterPro"/>
</dbReference>
<evidence type="ECO:0000313" key="3">
    <source>
        <dbReference type="EMBL" id="AQP44062.1"/>
    </source>
</evidence>
<feature type="domain" description="Transposase IS116/IS110/IS902 C-terminal" evidence="2">
    <location>
        <begin position="125"/>
        <end position="179"/>
    </location>
</feature>
<evidence type="ECO:0000259" key="2">
    <source>
        <dbReference type="Pfam" id="PF02371"/>
    </source>
</evidence>
<feature type="compositionally biased region" description="Low complexity" evidence="1">
    <location>
        <begin position="251"/>
        <end position="265"/>
    </location>
</feature>
<proteinExistence type="predicted"/>
<name>A0A1Q2CD60_9ACTN</name>
<dbReference type="EMBL" id="CP019605">
    <property type="protein sequence ID" value="AQP44062.1"/>
    <property type="molecule type" value="Genomic_DNA"/>
</dbReference>
<dbReference type="AlphaFoldDB" id="A0A1Q2CD60"/>
<reference evidence="3 4" key="1">
    <citation type="journal article" date="2016" name="Int. J. Syst. Evol. Microbiol.">
        <title>Tessaracoccus flavus sp. nov., isolated from the drainage system of a lindane-producing factory.</title>
        <authorList>
            <person name="Kumari R."/>
            <person name="Singh P."/>
            <person name="Schumann P."/>
            <person name="Lal R."/>
        </authorList>
    </citation>
    <scope>NUCLEOTIDE SEQUENCE [LARGE SCALE GENOMIC DNA]</scope>
    <source>
        <strain evidence="3 4">RP1T</strain>
    </source>
</reference>
<dbReference type="KEGG" id="tfl:RPIT_03890"/>
<feature type="region of interest" description="Disordered" evidence="1">
    <location>
        <begin position="212"/>
        <end position="265"/>
    </location>
</feature>
<evidence type="ECO:0000256" key="1">
    <source>
        <dbReference type="SAM" id="MobiDB-lite"/>
    </source>
</evidence>
<accession>A0A1Q2CD60</accession>
<organism evidence="3 4">
    <name type="scientific">Tessaracoccus flavus</name>
    <dbReference type="NCBI Taxonomy" id="1610493"/>
    <lineage>
        <taxon>Bacteria</taxon>
        <taxon>Bacillati</taxon>
        <taxon>Actinomycetota</taxon>
        <taxon>Actinomycetes</taxon>
        <taxon>Propionibacteriales</taxon>
        <taxon>Propionibacteriaceae</taxon>
        <taxon>Tessaracoccus</taxon>
    </lineage>
</organism>
<keyword evidence="4" id="KW-1185">Reference proteome</keyword>
<sequence>MNRLSACLRQYYPAALPLLDDKFDRRDVWAVLAKAPDPGSGRKLTHAQTVTTLKRAGRKRYLDHTAAKILDVLHSDQLAAPPQQSRALAVRTVTLIRILQATRAEIESVEAEMAAAFEQHPDAEIYLSLPGKGHVIGARVLGEFGDDPDRYEDVKARRNYAGTSPLTIASGRQRIVKARHVRPRDWPTPWTGGPSVACRAALGRWTITTRRQLPVTSIMKPSGPSPTDSRASSTAASKHAPSTTRTPPGNTDTSLPLDTLDTWGI</sequence>
<feature type="compositionally biased region" description="Polar residues" evidence="1">
    <location>
        <begin position="225"/>
        <end position="250"/>
    </location>
</feature>
<gene>
    <name evidence="3" type="ORF">RPIT_03890</name>
</gene>
<dbReference type="InterPro" id="IPR003346">
    <property type="entry name" value="Transposase_20"/>
</dbReference>
<evidence type="ECO:0000313" key="4">
    <source>
        <dbReference type="Proteomes" id="UP000188324"/>
    </source>
</evidence>
<dbReference type="Proteomes" id="UP000188324">
    <property type="component" value="Chromosome"/>
</dbReference>
<dbReference type="GO" id="GO:0006313">
    <property type="term" value="P:DNA transposition"/>
    <property type="evidence" value="ECO:0007669"/>
    <property type="project" value="InterPro"/>
</dbReference>
<dbReference type="Pfam" id="PF02371">
    <property type="entry name" value="Transposase_20"/>
    <property type="match status" value="1"/>
</dbReference>